<reference evidence="9 10" key="1">
    <citation type="journal article" date="2016" name="Nat. Commun.">
        <title>Thousands of microbial genomes shed light on interconnected biogeochemical processes in an aquifer system.</title>
        <authorList>
            <person name="Anantharaman K."/>
            <person name="Brown C.T."/>
            <person name="Hug L.A."/>
            <person name="Sharon I."/>
            <person name="Castelle C.J."/>
            <person name="Probst A.J."/>
            <person name="Thomas B.C."/>
            <person name="Singh A."/>
            <person name="Wilkins M.J."/>
            <person name="Karaoz U."/>
            <person name="Brodie E.L."/>
            <person name="Williams K.H."/>
            <person name="Hubbard S.S."/>
            <person name="Banfield J.F."/>
        </authorList>
    </citation>
    <scope>NUCLEOTIDE SEQUENCE [LARGE SCALE GENOMIC DNA]</scope>
    <source>
        <strain evidence="10">RIFCSPLOWO2_12_FULL_64_10</strain>
    </source>
</reference>
<dbReference type="GO" id="GO:1990281">
    <property type="term" value="C:efflux pump complex"/>
    <property type="evidence" value="ECO:0007669"/>
    <property type="project" value="TreeGrafter"/>
</dbReference>
<feature type="non-terminal residue" evidence="9">
    <location>
        <position position="415"/>
    </location>
</feature>
<organism evidence="9 10">
    <name type="scientific">Handelsmanbacteria sp. (strain RIFCSPLOWO2_12_FULL_64_10)</name>
    <dbReference type="NCBI Taxonomy" id="1817868"/>
    <lineage>
        <taxon>Bacteria</taxon>
        <taxon>Candidatus Handelsmaniibacteriota</taxon>
    </lineage>
</organism>
<keyword evidence="4" id="KW-1134">Transmembrane beta strand</keyword>
<comment type="caution">
    <text evidence="9">The sequence shown here is derived from an EMBL/GenBank/DDBJ whole genome shotgun (WGS) entry which is preliminary data.</text>
</comment>
<keyword evidence="7" id="KW-0998">Cell outer membrane</keyword>
<gene>
    <name evidence="9" type="ORF">A3F84_24775</name>
</gene>
<dbReference type="PANTHER" id="PTHR30026">
    <property type="entry name" value="OUTER MEMBRANE PROTEIN TOLC"/>
    <property type="match status" value="1"/>
</dbReference>
<comment type="similarity">
    <text evidence="2">Belongs to the outer membrane factor (OMF) (TC 1.B.17) family.</text>
</comment>
<name>A0A1F6D3C4_HANXR</name>
<dbReference type="GO" id="GO:0009279">
    <property type="term" value="C:cell outer membrane"/>
    <property type="evidence" value="ECO:0007669"/>
    <property type="project" value="UniProtKB-SubCell"/>
</dbReference>
<evidence type="ECO:0000256" key="6">
    <source>
        <dbReference type="ARBA" id="ARBA00023136"/>
    </source>
</evidence>
<evidence type="ECO:0000256" key="2">
    <source>
        <dbReference type="ARBA" id="ARBA00007613"/>
    </source>
</evidence>
<dbReference type="GO" id="GO:0015288">
    <property type="term" value="F:porin activity"/>
    <property type="evidence" value="ECO:0007669"/>
    <property type="project" value="TreeGrafter"/>
</dbReference>
<protein>
    <recommendedName>
        <fullName evidence="11">Transporter</fullName>
    </recommendedName>
</protein>
<sequence length="415" mass="45692">MRPLVILSLGLLLIIQVAPAQQPLTVSECIRIGLENSRSLHASLMKVRAADARVSEANAARLPSLKLSGTYTRLSEIAPFEVALPFPPPAPSTFTISPSILNNYNARLTLQQPLFTGLRLESSADLARHGAQAAQQDYSRDRADLVYNIQAAYWGLFKAVEIRKVLDENVSQVEAHLRDAQNLHRQGLITYNEALKVQVQLSSARLAQIHAKNAVRLATVALNNLIGLPLETEVALASKVERQPRRFADLAPLLQKALESRPEIQAMEHRLKAGEAGVALARSGQLPQIYLIGNYAYARPNPRLLPAQDRFKGTWDVGVAVSLDLWNWRTTAHQTGQARAQLLQAQDALAQIRDGIRLEVTQQFLNLLEAEERIGVAEQGVKQAEENHRVTSARFKAGLALNSDLLDAEVALLQA</sequence>
<dbReference type="InterPro" id="IPR051906">
    <property type="entry name" value="TolC-like"/>
</dbReference>
<proteinExistence type="inferred from homology"/>
<dbReference type="InterPro" id="IPR003423">
    <property type="entry name" value="OMP_efflux"/>
</dbReference>
<keyword evidence="3" id="KW-0813">Transport</keyword>
<keyword evidence="5" id="KW-0812">Transmembrane</keyword>
<evidence type="ECO:0000256" key="8">
    <source>
        <dbReference type="SAM" id="SignalP"/>
    </source>
</evidence>
<evidence type="ECO:0000256" key="4">
    <source>
        <dbReference type="ARBA" id="ARBA00022452"/>
    </source>
</evidence>
<evidence type="ECO:0000313" key="9">
    <source>
        <dbReference type="EMBL" id="OGG55830.1"/>
    </source>
</evidence>
<evidence type="ECO:0008006" key="11">
    <source>
        <dbReference type="Google" id="ProtNLM"/>
    </source>
</evidence>
<evidence type="ECO:0000256" key="1">
    <source>
        <dbReference type="ARBA" id="ARBA00004442"/>
    </source>
</evidence>
<dbReference type="AlphaFoldDB" id="A0A1F6D3C4"/>
<feature type="chain" id="PRO_5009523668" description="Transporter" evidence="8">
    <location>
        <begin position="21"/>
        <end position="415"/>
    </location>
</feature>
<keyword evidence="6" id="KW-0472">Membrane</keyword>
<evidence type="ECO:0000256" key="3">
    <source>
        <dbReference type="ARBA" id="ARBA00022448"/>
    </source>
</evidence>
<dbReference type="SUPFAM" id="SSF56954">
    <property type="entry name" value="Outer membrane efflux proteins (OEP)"/>
    <property type="match status" value="1"/>
</dbReference>
<evidence type="ECO:0000313" key="10">
    <source>
        <dbReference type="Proteomes" id="UP000178606"/>
    </source>
</evidence>
<dbReference type="Proteomes" id="UP000178606">
    <property type="component" value="Unassembled WGS sequence"/>
</dbReference>
<dbReference type="PANTHER" id="PTHR30026:SF20">
    <property type="entry name" value="OUTER MEMBRANE PROTEIN TOLC"/>
    <property type="match status" value="1"/>
</dbReference>
<dbReference type="Gene3D" id="1.20.1600.10">
    <property type="entry name" value="Outer membrane efflux proteins (OEP)"/>
    <property type="match status" value="1"/>
</dbReference>
<accession>A0A1F6D3C4</accession>
<dbReference type="GO" id="GO:0015562">
    <property type="term" value="F:efflux transmembrane transporter activity"/>
    <property type="evidence" value="ECO:0007669"/>
    <property type="project" value="InterPro"/>
</dbReference>
<comment type="subcellular location">
    <subcellularLocation>
        <location evidence="1">Cell outer membrane</location>
    </subcellularLocation>
</comment>
<evidence type="ECO:0000256" key="7">
    <source>
        <dbReference type="ARBA" id="ARBA00023237"/>
    </source>
</evidence>
<dbReference type="EMBL" id="MFKF01000059">
    <property type="protein sequence ID" value="OGG55830.1"/>
    <property type="molecule type" value="Genomic_DNA"/>
</dbReference>
<keyword evidence="8" id="KW-0732">Signal</keyword>
<feature type="signal peptide" evidence="8">
    <location>
        <begin position="1"/>
        <end position="20"/>
    </location>
</feature>
<evidence type="ECO:0000256" key="5">
    <source>
        <dbReference type="ARBA" id="ARBA00022692"/>
    </source>
</evidence>
<dbReference type="Pfam" id="PF02321">
    <property type="entry name" value="OEP"/>
    <property type="match status" value="2"/>
</dbReference>